<accession>A0ABY5DJ61</accession>
<evidence type="ECO:0000313" key="2">
    <source>
        <dbReference type="EMBL" id="USY23604.1"/>
    </source>
</evidence>
<feature type="region of interest" description="Disordered" evidence="1">
    <location>
        <begin position="146"/>
        <end position="175"/>
    </location>
</feature>
<sequence>MNPQAITDPSGRYARYLHQWNRYTTTRGELATAQARREQVRDLRRVHRAHRHEMTAQAQSPRWWPFSTRRQTQARYAAQRAMDVVEATTYAVNELGKLIEMLTAQREQAHQAATEARAEWEAEYAARERFEAGDEPRDHTERGLFAEFAKQDEQGRRGPEGRRMEEALNRFNQLKPARTDEEREWYREWAELEWEKVPTMDELAEQRQAERERRYHEDEAPF</sequence>
<dbReference type="RefSeq" id="WP_254422258.1">
    <property type="nucleotide sequence ID" value="NZ_BAAAJB010000040.1"/>
</dbReference>
<keyword evidence="2" id="KW-0614">Plasmid</keyword>
<proteinExistence type="predicted"/>
<gene>
    <name evidence="2" type="ORF">NE857_33790</name>
</gene>
<dbReference type="EMBL" id="CP099838">
    <property type="protein sequence ID" value="USY23604.1"/>
    <property type="molecule type" value="Genomic_DNA"/>
</dbReference>
<protein>
    <submittedName>
        <fullName evidence="2">Uncharacterized protein</fullName>
    </submittedName>
</protein>
<feature type="compositionally biased region" description="Basic and acidic residues" evidence="1">
    <location>
        <begin position="146"/>
        <end position="168"/>
    </location>
</feature>
<keyword evidence="3" id="KW-1185">Reference proteome</keyword>
<dbReference type="Proteomes" id="UP001055940">
    <property type="component" value="Plasmid unnamed1"/>
</dbReference>
<feature type="region of interest" description="Disordered" evidence="1">
    <location>
        <begin position="199"/>
        <end position="222"/>
    </location>
</feature>
<geneLocation type="plasmid" evidence="2 3">
    <name>unnamed1</name>
</geneLocation>
<evidence type="ECO:0000256" key="1">
    <source>
        <dbReference type="SAM" id="MobiDB-lite"/>
    </source>
</evidence>
<reference evidence="2" key="1">
    <citation type="submission" date="2022-06" db="EMBL/GenBank/DDBJ databases">
        <authorList>
            <person name="Ping M."/>
        </authorList>
    </citation>
    <scope>NUCLEOTIDE SEQUENCE</scope>
    <source>
        <strain evidence="2">JCM11759T</strain>
        <plasmid evidence="2">unnamed1</plasmid>
    </source>
</reference>
<organism evidence="2 3">
    <name type="scientific">Nocardiopsis exhalans</name>
    <dbReference type="NCBI Taxonomy" id="163604"/>
    <lineage>
        <taxon>Bacteria</taxon>
        <taxon>Bacillati</taxon>
        <taxon>Actinomycetota</taxon>
        <taxon>Actinomycetes</taxon>
        <taxon>Streptosporangiales</taxon>
        <taxon>Nocardiopsidaceae</taxon>
        <taxon>Nocardiopsis</taxon>
    </lineage>
</organism>
<name>A0ABY5DJ61_9ACTN</name>
<evidence type="ECO:0000313" key="3">
    <source>
        <dbReference type="Proteomes" id="UP001055940"/>
    </source>
</evidence>